<keyword evidence="1" id="KW-0812">Transmembrane</keyword>
<feature type="transmembrane region" description="Helical" evidence="1">
    <location>
        <begin position="40"/>
        <end position="61"/>
    </location>
</feature>
<dbReference type="AlphaFoldDB" id="A0A518FQK1"/>
<gene>
    <name evidence="2" type="ORF">Pan153_32940</name>
</gene>
<keyword evidence="1" id="KW-0472">Membrane</keyword>
<organism evidence="2 3">
    <name type="scientific">Gimesia panareensis</name>
    <dbReference type="NCBI Taxonomy" id="2527978"/>
    <lineage>
        <taxon>Bacteria</taxon>
        <taxon>Pseudomonadati</taxon>
        <taxon>Planctomycetota</taxon>
        <taxon>Planctomycetia</taxon>
        <taxon>Planctomycetales</taxon>
        <taxon>Planctomycetaceae</taxon>
        <taxon>Gimesia</taxon>
    </lineage>
</organism>
<accession>A0A518FQK1</accession>
<sequence>MHRDSLVILEQKKEILQSNDELAASVNSSSVVPEAGKKRLHFAVTITSGVILWGLFLGQFLTKPVHIDDTNFLRLAEGARQNWFQPHSITINWTGKTVPAFEVLSNPPGIGWYLAPVLQQPIWVMHLWMSLWLIPLCWGARQLLQVYAPDYSNLGMLLILTSPVVVLSAQSFLPDLPMLACTLAGLGGYANKRKGQLFWAFVAGSAGCFRYSGVLIIGVLILMARKSGWRTICLTAIAGGIPLALLAINDLVSYGQWHLPAMFLFQNDTQHKLWDEPFHNLVAGLAMLGGAVVLPILCWNKWSPLLGFIGAWLGLNAAFLTDLTLAQSIPTVLFAMCGGIVASSICNAGSRYLSLSGWACFGFLLLTITRFAATRYWMAFFPAFVLLGLINKPSKRRVGLCIALSLVLSLGMAIDDYEFACSQRDAAKWVTSHAPQGHFSGHWGWQYYLESAGWSPIERDAKSNGPFAVSTLADPQTYQLTTNHYLIKELSLPDRWPGPRVHCLQGRSGYHGGGRALYAPWTLSNAPYDRILVYGYKPLSEGRADDRN</sequence>
<evidence type="ECO:0000313" key="3">
    <source>
        <dbReference type="Proteomes" id="UP000320839"/>
    </source>
</evidence>
<reference evidence="2 3" key="1">
    <citation type="submission" date="2019-02" db="EMBL/GenBank/DDBJ databases">
        <title>Deep-cultivation of Planctomycetes and their phenomic and genomic characterization uncovers novel biology.</title>
        <authorList>
            <person name="Wiegand S."/>
            <person name="Jogler M."/>
            <person name="Boedeker C."/>
            <person name="Pinto D."/>
            <person name="Vollmers J."/>
            <person name="Rivas-Marin E."/>
            <person name="Kohn T."/>
            <person name="Peeters S.H."/>
            <person name="Heuer A."/>
            <person name="Rast P."/>
            <person name="Oberbeckmann S."/>
            <person name="Bunk B."/>
            <person name="Jeske O."/>
            <person name="Meyerdierks A."/>
            <person name="Storesund J.E."/>
            <person name="Kallscheuer N."/>
            <person name="Luecker S."/>
            <person name="Lage O.M."/>
            <person name="Pohl T."/>
            <person name="Merkel B.J."/>
            <person name="Hornburger P."/>
            <person name="Mueller R.-W."/>
            <person name="Bruemmer F."/>
            <person name="Labrenz M."/>
            <person name="Spormann A.M."/>
            <person name="Op den Camp H."/>
            <person name="Overmann J."/>
            <person name="Amann R."/>
            <person name="Jetten M.S.M."/>
            <person name="Mascher T."/>
            <person name="Medema M.H."/>
            <person name="Devos D.P."/>
            <person name="Kaster A.-K."/>
            <person name="Ovreas L."/>
            <person name="Rohde M."/>
            <person name="Galperin M.Y."/>
            <person name="Jogler C."/>
        </authorList>
    </citation>
    <scope>NUCLEOTIDE SEQUENCE [LARGE SCALE GENOMIC DNA]</scope>
    <source>
        <strain evidence="2 3">Pan153</strain>
    </source>
</reference>
<feature type="transmembrane region" description="Helical" evidence="1">
    <location>
        <begin position="122"/>
        <end position="139"/>
    </location>
</feature>
<feature type="transmembrane region" description="Helical" evidence="1">
    <location>
        <begin position="234"/>
        <end position="257"/>
    </location>
</feature>
<protein>
    <recommendedName>
        <fullName evidence="4">Glycosyltransferase RgtA/B/C/D-like domain-containing protein</fullName>
    </recommendedName>
</protein>
<feature type="transmembrane region" description="Helical" evidence="1">
    <location>
        <begin position="305"/>
        <end position="321"/>
    </location>
</feature>
<name>A0A518FQK1_9PLAN</name>
<feature type="transmembrane region" description="Helical" evidence="1">
    <location>
        <begin position="151"/>
        <end position="173"/>
    </location>
</feature>
<feature type="transmembrane region" description="Helical" evidence="1">
    <location>
        <begin position="197"/>
        <end position="222"/>
    </location>
</feature>
<evidence type="ECO:0000256" key="1">
    <source>
        <dbReference type="SAM" id="Phobius"/>
    </source>
</evidence>
<keyword evidence="1" id="KW-1133">Transmembrane helix</keyword>
<evidence type="ECO:0008006" key="4">
    <source>
        <dbReference type="Google" id="ProtNLM"/>
    </source>
</evidence>
<feature type="transmembrane region" description="Helical" evidence="1">
    <location>
        <begin position="327"/>
        <end position="345"/>
    </location>
</feature>
<dbReference type="EMBL" id="CP036317">
    <property type="protein sequence ID" value="QDV18634.1"/>
    <property type="molecule type" value="Genomic_DNA"/>
</dbReference>
<evidence type="ECO:0000313" key="2">
    <source>
        <dbReference type="EMBL" id="QDV18634.1"/>
    </source>
</evidence>
<feature type="transmembrane region" description="Helical" evidence="1">
    <location>
        <begin position="352"/>
        <end position="369"/>
    </location>
</feature>
<proteinExistence type="predicted"/>
<dbReference type="OrthoDB" id="264886at2"/>
<dbReference type="RefSeq" id="WP_145456837.1">
    <property type="nucleotide sequence ID" value="NZ_CP036317.1"/>
</dbReference>
<dbReference type="Proteomes" id="UP000320839">
    <property type="component" value="Chromosome"/>
</dbReference>
<feature type="transmembrane region" description="Helical" evidence="1">
    <location>
        <begin position="277"/>
        <end position="298"/>
    </location>
</feature>